<keyword evidence="7 9" id="KW-0675">Receptor</keyword>
<dbReference type="GO" id="GO:0006955">
    <property type="term" value="P:immune response"/>
    <property type="evidence" value="ECO:0007669"/>
    <property type="project" value="TreeGrafter"/>
</dbReference>
<feature type="non-terminal residue" evidence="12">
    <location>
        <position position="1"/>
    </location>
</feature>
<dbReference type="GO" id="GO:0009897">
    <property type="term" value="C:external side of plasma membrane"/>
    <property type="evidence" value="ECO:0007669"/>
    <property type="project" value="TreeGrafter"/>
</dbReference>
<gene>
    <name evidence="12" type="primary">Ccr8_1</name>
    <name evidence="12" type="ORF">PICGYM_R01867</name>
</gene>
<dbReference type="GO" id="GO:0019957">
    <property type="term" value="F:C-C chemokine binding"/>
    <property type="evidence" value="ECO:0007669"/>
    <property type="project" value="TreeGrafter"/>
</dbReference>
<dbReference type="Gene3D" id="1.20.1070.10">
    <property type="entry name" value="Rhodopsin 7-helix transmembrane proteins"/>
    <property type="match status" value="1"/>
</dbReference>
<evidence type="ECO:0000313" key="12">
    <source>
        <dbReference type="EMBL" id="NWI46551.1"/>
    </source>
</evidence>
<keyword evidence="2" id="KW-1003">Cell membrane</keyword>
<evidence type="ECO:0000256" key="6">
    <source>
        <dbReference type="ARBA" id="ARBA00023136"/>
    </source>
</evidence>
<protein>
    <submittedName>
        <fullName evidence="12">CCR8 protein</fullName>
    </submittedName>
</protein>
<sequence>FPVLYSLLFVIGLMGNGLVVWILTVFMKIKTMTDMYLLNLTVSDLLLVFSLPFLVQYSIVSQWTFGNALCKIISSVYFIGFYSNVFFITIMSIDRYLAIVHSLHVQEIRTTGIGFITSLVVWAVAILASMPDLIFFQEVNDNNQTKCLPHYPAGNNGWKIFSNFEVNILGWLIPVFVLIFCYHNILKNLQRCHTKNKYKAIKLVFIVVIVFFLSWTPINIVLFLDSLRNMSIIDDCQTSQRLDLAMELTEALSFVHCCLNPVIYAFVGEKFKKHLPDAFKKSASFLSSCKDYRAFRGRSLDRHSSLHTKSSQLSSVGAVL</sequence>
<evidence type="ECO:0000256" key="5">
    <source>
        <dbReference type="ARBA" id="ARBA00023040"/>
    </source>
</evidence>
<keyword evidence="4 10" id="KW-1133">Transmembrane helix</keyword>
<accession>A0A851BNA8</accession>
<keyword evidence="5 9" id="KW-0297">G-protein coupled receptor</keyword>
<comment type="subcellular location">
    <subcellularLocation>
        <location evidence="1">Cell membrane</location>
        <topology evidence="1">Multi-pass membrane protein</topology>
    </subcellularLocation>
</comment>
<evidence type="ECO:0000259" key="11">
    <source>
        <dbReference type="PROSITE" id="PS50262"/>
    </source>
</evidence>
<dbReference type="PRINTS" id="PR00657">
    <property type="entry name" value="CCCHEMOKINER"/>
</dbReference>
<evidence type="ECO:0000256" key="1">
    <source>
        <dbReference type="ARBA" id="ARBA00004651"/>
    </source>
</evidence>
<dbReference type="PROSITE" id="PS00237">
    <property type="entry name" value="G_PROTEIN_RECEP_F1_1"/>
    <property type="match status" value="1"/>
</dbReference>
<feature type="transmembrane region" description="Helical" evidence="10">
    <location>
        <begin position="203"/>
        <end position="224"/>
    </location>
</feature>
<dbReference type="InterPro" id="IPR017452">
    <property type="entry name" value="GPCR_Rhodpsn_7TM"/>
</dbReference>
<dbReference type="FunFam" id="1.20.1070.10:FF:000026">
    <property type="entry name" value="C-C chemokine receptor type 5"/>
    <property type="match status" value="1"/>
</dbReference>
<name>A0A851BNA8_PICGY</name>
<comment type="caution">
    <text evidence="12">The sequence shown here is derived from an EMBL/GenBank/DDBJ whole genome shotgun (WGS) entry which is preliminary data.</text>
</comment>
<dbReference type="OrthoDB" id="8951197at2759"/>
<evidence type="ECO:0000256" key="8">
    <source>
        <dbReference type="ARBA" id="ARBA00023224"/>
    </source>
</evidence>
<feature type="non-terminal residue" evidence="12">
    <location>
        <position position="320"/>
    </location>
</feature>
<dbReference type="SUPFAM" id="SSF81321">
    <property type="entry name" value="Family A G protein-coupled receptor-like"/>
    <property type="match status" value="1"/>
</dbReference>
<dbReference type="InterPro" id="IPR050119">
    <property type="entry name" value="CCR1-9-like"/>
</dbReference>
<dbReference type="Proteomes" id="UP000631391">
    <property type="component" value="Unassembled WGS sequence"/>
</dbReference>
<feature type="transmembrane region" description="Helical" evidence="10">
    <location>
        <begin position="160"/>
        <end position="182"/>
    </location>
</feature>
<dbReference type="AlphaFoldDB" id="A0A851BNA8"/>
<evidence type="ECO:0000256" key="3">
    <source>
        <dbReference type="ARBA" id="ARBA00022692"/>
    </source>
</evidence>
<evidence type="ECO:0000256" key="10">
    <source>
        <dbReference type="SAM" id="Phobius"/>
    </source>
</evidence>
<keyword evidence="8 9" id="KW-0807">Transducer</keyword>
<evidence type="ECO:0000313" key="13">
    <source>
        <dbReference type="Proteomes" id="UP000631391"/>
    </source>
</evidence>
<evidence type="ECO:0000256" key="7">
    <source>
        <dbReference type="ARBA" id="ARBA00023170"/>
    </source>
</evidence>
<dbReference type="GO" id="GO:0060326">
    <property type="term" value="P:cell chemotaxis"/>
    <property type="evidence" value="ECO:0007669"/>
    <property type="project" value="TreeGrafter"/>
</dbReference>
<reference evidence="12" key="1">
    <citation type="submission" date="2019-10" db="EMBL/GenBank/DDBJ databases">
        <title>Bird 10,000 Genomes (B10K) Project - Family phase.</title>
        <authorList>
            <person name="Zhang G."/>
        </authorList>
    </citation>
    <scope>NUCLEOTIDE SEQUENCE</scope>
    <source>
        <strain evidence="12">B10K-DU-012-30</strain>
        <tissue evidence="12">Muscle</tissue>
    </source>
</reference>
<dbReference type="InterPro" id="IPR000276">
    <property type="entry name" value="GPCR_Rhodpsn"/>
</dbReference>
<dbReference type="PANTHER" id="PTHR10489">
    <property type="entry name" value="CELL ADHESION MOLECULE"/>
    <property type="match status" value="1"/>
</dbReference>
<feature type="transmembrane region" description="Helical" evidence="10">
    <location>
        <begin position="6"/>
        <end position="26"/>
    </location>
</feature>
<dbReference type="GO" id="GO:0019722">
    <property type="term" value="P:calcium-mediated signaling"/>
    <property type="evidence" value="ECO:0007669"/>
    <property type="project" value="TreeGrafter"/>
</dbReference>
<keyword evidence="3 9" id="KW-0812">Transmembrane</keyword>
<dbReference type="PANTHER" id="PTHR10489:SF627">
    <property type="entry name" value="C-C CHEMOKINE RECEPTOR TYPE 8"/>
    <property type="match status" value="1"/>
</dbReference>
<feature type="domain" description="G-protein coupled receptors family 1 profile" evidence="11">
    <location>
        <begin position="15"/>
        <end position="264"/>
    </location>
</feature>
<feature type="transmembrane region" description="Helical" evidence="10">
    <location>
        <begin position="38"/>
        <end position="60"/>
    </location>
</feature>
<dbReference type="PRINTS" id="PR00237">
    <property type="entry name" value="GPCRRHODOPSN"/>
</dbReference>
<dbReference type="Pfam" id="PF00001">
    <property type="entry name" value="7tm_1"/>
    <property type="match status" value="1"/>
</dbReference>
<evidence type="ECO:0000256" key="4">
    <source>
        <dbReference type="ARBA" id="ARBA00022989"/>
    </source>
</evidence>
<keyword evidence="13" id="KW-1185">Reference proteome</keyword>
<evidence type="ECO:0000256" key="2">
    <source>
        <dbReference type="ARBA" id="ARBA00022475"/>
    </source>
</evidence>
<comment type="similarity">
    <text evidence="9">Belongs to the G-protein coupled receptor 1 family.</text>
</comment>
<feature type="transmembrane region" description="Helical" evidence="10">
    <location>
        <begin position="113"/>
        <end position="136"/>
    </location>
</feature>
<dbReference type="PROSITE" id="PS50262">
    <property type="entry name" value="G_PROTEIN_RECEP_F1_2"/>
    <property type="match status" value="1"/>
</dbReference>
<organism evidence="12 13">
    <name type="scientific">Picathartes gymnocephalus</name>
    <name type="common">White-necked rockfowl</name>
    <dbReference type="NCBI Taxonomy" id="175131"/>
    <lineage>
        <taxon>Eukaryota</taxon>
        <taxon>Metazoa</taxon>
        <taxon>Chordata</taxon>
        <taxon>Craniata</taxon>
        <taxon>Vertebrata</taxon>
        <taxon>Euteleostomi</taxon>
        <taxon>Archelosauria</taxon>
        <taxon>Archosauria</taxon>
        <taxon>Dinosauria</taxon>
        <taxon>Saurischia</taxon>
        <taxon>Theropoda</taxon>
        <taxon>Coelurosauria</taxon>
        <taxon>Aves</taxon>
        <taxon>Neognathae</taxon>
        <taxon>Neoaves</taxon>
        <taxon>Telluraves</taxon>
        <taxon>Australaves</taxon>
        <taxon>Passeriformes</taxon>
        <taxon>Picathartidae</taxon>
        <taxon>Picathartes</taxon>
    </lineage>
</organism>
<evidence type="ECO:0000256" key="9">
    <source>
        <dbReference type="RuleBase" id="RU000688"/>
    </source>
</evidence>
<dbReference type="GO" id="GO:0016493">
    <property type="term" value="F:C-C chemokine receptor activity"/>
    <property type="evidence" value="ECO:0007669"/>
    <property type="project" value="TreeGrafter"/>
</dbReference>
<keyword evidence="6 10" id="KW-0472">Membrane</keyword>
<feature type="transmembrane region" description="Helical" evidence="10">
    <location>
        <begin position="72"/>
        <end position="93"/>
    </location>
</feature>
<dbReference type="EMBL" id="WEKY01053575">
    <property type="protein sequence ID" value="NWI46551.1"/>
    <property type="molecule type" value="Genomic_DNA"/>
</dbReference>
<proteinExistence type="inferred from homology"/>
<dbReference type="InterPro" id="IPR000355">
    <property type="entry name" value="Chemokine_rcpt"/>
</dbReference>
<dbReference type="GO" id="GO:0007204">
    <property type="term" value="P:positive regulation of cytosolic calcium ion concentration"/>
    <property type="evidence" value="ECO:0007669"/>
    <property type="project" value="TreeGrafter"/>
</dbReference>